<dbReference type="Pfam" id="PF05724">
    <property type="entry name" value="TPMT"/>
    <property type="match status" value="1"/>
</dbReference>
<dbReference type="Proteomes" id="UP000324376">
    <property type="component" value="Unassembled WGS sequence"/>
</dbReference>
<evidence type="ECO:0000256" key="1">
    <source>
        <dbReference type="ARBA" id="ARBA00022553"/>
    </source>
</evidence>
<accession>A0A5S5C0S6</accession>
<keyword evidence="6" id="KW-1185">Reference proteome</keyword>
<evidence type="ECO:0000313" key="6">
    <source>
        <dbReference type="Proteomes" id="UP000324376"/>
    </source>
</evidence>
<name>A0A5S5C0S6_9FLAO</name>
<dbReference type="Gene3D" id="3.40.50.150">
    <property type="entry name" value="Vaccinia Virus protein VP39"/>
    <property type="match status" value="1"/>
</dbReference>
<dbReference type="AlphaFoldDB" id="A0A5S5C0S6"/>
<dbReference type="OrthoDB" id="9778208at2"/>
<keyword evidence="3 5" id="KW-0808">Transferase</keyword>
<dbReference type="CDD" id="cd02440">
    <property type="entry name" value="AdoMet_MTases"/>
    <property type="match status" value="1"/>
</dbReference>
<organism evidence="5 6">
    <name type="scientific">Aquimarina intermedia</name>
    <dbReference type="NCBI Taxonomy" id="350814"/>
    <lineage>
        <taxon>Bacteria</taxon>
        <taxon>Pseudomonadati</taxon>
        <taxon>Bacteroidota</taxon>
        <taxon>Flavobacteriia</taxon>
        <taxon>Flavobacteriales</taxon>
        <taxon>Flavobacteriaceae</taxon>
        <taxon>Aquimarina</taxon>
    </lineage>
</organism>
<dbReference type="GO" id="GO:0008757">
    <property type="term" value="F:S-adenosylmethionine-dependent methyltransferase activity"/>
    <property type="evidence" value="ECO:0007669"/>
    <property type="project" value="InterPro"/>
</dbReference>
<comment type="caution">
    <text evidence="5">The sequence shown here is derived from an EMBL/GenBank/DDBJ whole genome shotgun (WGS) entry which is preliminary data.</text>
</comment>
<dbReference type="RefSeq" id="WP_148782915.1">
    <property type="nucleotide sequence ID" value="NZ_VNHU01000006.1"/>
</dbReference>
<keyword evidence="2 5" id="KW-0489">Methyltransferase</keyword>
<evidence type="ECO:0000256" key="2">
    <source>
        <dbReference type="ARBA" id="ARBA00022603"/>
    </source>
</evidence>
<evidence type="ECO:0000256" key="3">
    <source>
        <dbReference type="ARBA" id="ARBA00022679"/>
    </source>
</evidence>
<dbReference type="InterPro" id="IPR029063">
    <property type="entry name" value="SAM-dependent_MTases_sf"/>
</dbReference>
<dbReference type="PANTHER" id="PTHR32183:SF6">
    <property type="entry name" value="CYSTEINE SULFINATE DESULFINASE_CYSTEINE DESULFURASE AND RELATED ENZYMES"/>
    <property type="match status" value="1"/>
</dbReference>
<dbReference type="InterPro" id="IPR008854">
    <property type="entry name" value="TPMT"/>
</dbReference>
<evidence type="ECO:0000256" key="4">
    <source>
        <dbReference type="ARBA" id="ARBA00022691"/>
    </source>
</evidence>
<dbReference type="GO" id="GO:0032259">
    <property type="term" value="P:methylation"/>
    <property type="evidence" value="ECO:0007669"/>
    <property type="project" value="UniProtKB-KW"/>
</dbReference>
<dbReference type="PROSITE" id="PS51585">
    <property type="entry name" value="SAM_MT_TPMT"/>
    <property type="match status" value="1"/>
</dbReference>
<evidence type="ECO:0000313" key="5">
    <source>
        <dbReference type="EMBL" id="TYP72887.1"/>
    </source>
</evidence>
<gene>
    <name evidence="5" type="ORF">BD809_106137</name>
</gene>
<keyword evidence="4" id="KW-0949">S-adenosyl-L-methionine</keyword>
<sequence>MKLTPAYWNERYKKSQTGWDIGYPSTPLVSYIDQLVDKKIKILIPGCGNSYEAEYLIENDFTNVFVLDYSTAAIAQFKKRVPKFPEDQLLTLDFFKLIDQFDLILEQTFFCALDPSLRDLYVSKMKELIAPGGKIAGVLFNRIFDKPGPPFGGTLEEYKNIFAKTMKIKTLEPCYNSIPERAGNELFFIFTN</sequence>
<proteinExistence type="predicted"/>
<reference evidence="5 6" key="1">
    <citation type="submission" date="2019-07" db="EMBL/GenBank/DDBJ databases">
        <title>Genomic Encyclopedia of Archaeal and Bacterial Type Strains, Phase II (KMG-II): from individual species to whole genera.</title>
        <authorList>
            <person name="Goeker M."/>
        </authorList>
    </citation>
    <scope>NUCLEOTIDE SEQUENCE [LARGE SCALE GENOMIC DNA]</scope>
    <source>
        <strain evidence="5 6">DSM 17527</strain>
    </source>
</reference>
<protein>
    <submittedName>
        <fullName evidence="5">Thiopurine S-methyltransferase</fullName>
    </submittedName>
</protein>
<dbReference type="EMBL" id="VNHU01000006">
    <property type="protein sequence ID" value="TYP72887.1"/>
    <property type="molecule type" value="Genomic_DNA"/>
</dbReference>
<dbReference type="PANTHER" id="PTHR32183">
    <property type="match status" value="1"/>
</dbReference>
<dbReference type="SUPFAM" id="SSF53335">
    <property type="entry name" value="S-adenosyl-L-methionine-dependent methyltransferases"/>
    <property type="match status" value="1"/>
</dbReference>
<keyword evidence="1" id="KW-0597">Phosphoprotein</keyword>